<organism evidence="1 2">
    <name type="scientific">Chitinimonas arctica</name>
    <dbReference type="NCBI Taxonomy" id="2594795"/>
    <lineage>
        <taxon>Bacteria</taxon>
        <taxon>Pseudomonadati</taxon>
        <taxon>Pseudomonadota</taxon>
        <taxon>Betaproteobacteria</taxon>
        <taxon>Neisseriales</taxon>
        <taxon>Chitinibacteraceae</taxon>
        <taxon>Chitinimonas</taxon>
    </lineage>
</organism>
<gene>
    <name evidence="1" type="ORF">FNU76_12030</name>
</gene>
<evidence type="ECO:0000313" key="1">
    <source>
        <dbReference type="EMBL" id="QDQ27030.1"/>
    </source>
</evidence>
<dbReference type="OrthoDB" id="9893613at2"/>
<dbReference type="RefSeq" id="WP_144278423.1">
    <property type="nucleotide sequence ID" value="NZ_CP041730.1"/>
</dbReference>
<protein>
    <submittedName>
        <fullName evidence="1">Uncharacterized protein</fullName>
    </submittedName>
</protein>
<evidence type="ECO:0000313" key="2">
    <source>
        <dbReference type="Proteomes" id="UP000317550"/>
    </source>
</evidence>
<dbReference type="AlphaFoldDB" id="A0A516SG10"/>
<sequence>MMQKQFDRLLILISTDSLAKLTFPDCPEEDIEKVKKAARAEIMKLLDGGENYYLSSDFTDQRRQNTYKDFFSGLVKLGASAKIQEKIRIYSETLEGITDSLSTASYTLGSASALLYWLHTDDCATPITDELVDLVAQIEHIGLEIDTPTITAFEHDEIWFDNPTEWDRFVQRILDEVPDAPCYTFNEAMSFSSKLSYLGKWKEYLGEEHYAPIRNWIISEAHARLDEINPDAAKEIDKLIHAY</sequence>
<accession>A0A516SG10</accession>
<proteinExistence type="predicted"/>
<name>A0A516SG10_9NEIS</name>
<reference evidence="2" key="1">
    <citation type="submission" date="2019-07" db="EMBL/GenBank/DDBJ databases">
        <title>Chitinimonas sp. nov., isolated from Ny-Alesund, arctica soil.</title>
        <authorList>
            <person name="Xu Q."/>
            <person name="Peng F."/>
        </authorList>
    </citation>
    <scope>NUCLEOTIDE SEQUENCE [LARGE SCALE GENOMIC DNA]</scope>
    <source>
        <strain evidence="2">R3-44</strain>
    </source>
</reference>
<keyword evidence="2" id="KW-1185">Reference proteome</keyword>
<dbReference type="Proteomes" id="UP000317550">
    <property type="component" value="Chromosome"/>
</dbReference>
<dbReference type="KEGG" id="cari:FNU76_12030"/>
<dbReference type="EMBL" id="CP041730">
    <property type="protein sequence ID" value="QDQ27030.1"/>
    <property type="molecule type" value="Genomic_DNA"/>
</dbReference>